<dbReference type="GO" id="GO:0007015">
    <property type="term" value="P:actin filament organization"/>
    <property type="evidence" value="ECO:0007669"/>
    <property type="project" value="TreeGrafter"/>
</dbReference>
<dbReference type="SUPFAM" id="SSF50044">
    <property type="entry name" value="SH3-domain"/>
    <property type="match status" value="1"/>
</dbReference>
<dbReference type="SUPFAM" id="SSF52540">
    <property type="entry name" value="P-loop containing nucleoside triphosphate hydrolases"/>
    <property type="match status" value="1"/>
</dbReference>
<dbReference type="Pfam" id="PF06017">
    <property type="entry name" value="Myosin_TH1"/>
    <property type="match status" value="1"/>
</dbReference>
<dbReference type="FunFam" id="2.30.30.40:FF:000072">
    <property type="entry name" value="Unconventional Myosin IB"/>
    <property type="match status" value="1"/>
</dbReference>
<dbReference type="PROSITE" id="PS51757">
    <property type="entry name" value="TH1"/>
    <property type="match status" value="1"/>
</dbReference>
<dbReference type="SMART" id="SM00242">
    <property type="entry name" value="MYSc"/>
    <property type="match status" value="1"/>
</dbReference>
<evidence type="ECO:0000313" key="14">
    <source>
        <dbReference type="RefSeq" id="XP_017877243.1"/>
    </source>
</evidence>
<comment type="caution">
    <text evidence="8">Lacks conserved residue(s) required for the propagation of feature annotation.</text>
</comment>
<evidence type="ECO:0000256" key="3">
    <source>
        <dbReference type="ARBA" id="ARBA00022840"/>
    </source>
</evidence>
<dbReference type="InterPro" id="IPR027417">
    <property type="entry name" value="P-loop_NTPase"/>
</dbReference>
<evidence type="ECO:0000256" key="1">
    <source>
        <dbReference type="ARBA" id="ARBA00022443"/>
    </source>
</evidence>
<organism evidence="13 14">
    <name type="scientific">Ceratina calcarata</name>
    <dbReference type="NCBI Taxonomy" id="156304"/>
    <lineage>
        <taxon>Eukaryota</taxon>
        <taxon>Metazoa</taxon>
        <taxon>Ecdysozoa</taxon>
        <taxon>Arthropoda</taxon>
        <taxon>Hexapoda</taxon>
        <taxon>Insecta</taxon>
        <taxon>Pterygota</taxon>
        <taxon>Neoptera</taxon>
        <taxon>Endopterygota</taxon>
        <taxon>Hymenoptera</taxon>
        <taxon>Apocrita</taxon>
        <taxon>Aculeata</taxon>
        <taxon>Apoidea</taxon>
        <taxon>Anthophila</taxon>
        <taxon>Apidae</taxon>
        <taxon>Ceratina</taxon>
        <taxon>Zadontomerus</taxon>
    </lineage>
</organism>
<dbReference type="PROSITE" id="PS51456">
    <property type="entry name" value="MYOSIN_MOTOR"/>
    <property type="match status" value="1"/>
</dbReference>
<dbReference type="GO" id="GO:0005902">
    <property type="term" value="C:microvillus"/>
    <property type="evidence" value="ECO:0007669"/>
    <property type="project" value="TreeGrafter"/>
</dbReference>
<dbReference type="GO" id="GO:0000146">
    <property type="term" value="F:microfilament motor activity"/>
    <property type="evidence" value="ECO:0007669"/>
    <property type="project" value="TreeGrafter"/>
</dbReference>
<protein>
    <submittedName>
        <fullName evidence="14 15">Unconventional myosin-Ie-like isoform X1</fullName>
    </submittedName>
</protein>
<evidence type="ECO:0000256" key="7">
    <source>
        <dbReference type="PROSITE-ProRule" id="PRU00192"/>
    </source>
</evidence>
<dbReference type="RefSeq" id="XP_026667949.1">
    <property type="nucleotide sequence ID" value="XM_026812148.1"/>
</dbReference>
<keyword evidence="5" id="KW-0505">Motor protein</keyword>
<dbReference type="Gene3D" id="3.40.850.10">
    <property type="entry name" value="Kinesin motor domain"/>
    <property type="match status" value="1"/>
</dbReference>
<evidence type="ECO:0000256" key="2">
    <source>
        <dbReference type="ARBA" id="ARBA00022741"/>
    </source>
</evidence>
<feature type="compositionally biased region" description="Polar residues" evidence="9">
    <location>
        <begin position="513"/>
        <end position="522"/>
    </location>
</feature>
<dbReference type="InterPro" id="IPR036961">
    <property type="entry name" value="Kinesin_motor_dom_sf"/>
</dbReference>
<proteinExistence type="inferred from homology"/>
<dbReference type="GO" id="GO:0016459">
    <property type="term" value="C:myosin complex"/>
    <property type="evidence" value="ECO:0007669"/>
    <property type="project" value="UniProtKB-KW"/>
</dbReference>
<keyword evidence="4 8" id="KW-0518">Myosin</keyword>
<dbReference type="Pfam" id="PF00063">
    <property type="entry name" value="Myosin_head"/>
    <property type="match status" value="1"/>
</dbReference>
<dbReference type="InterPro" id="IPR001452">
    <property type="entry name" value="SH3_domain"/>
</dbReference>
<dbReference type="AlphaFoldDB" id="A0AAJ7N4H8"/>
<evidence type="ECO:0000259" key="12">
    <source>
        <dbReference type="PROSITE" id="PS51757"/>
    </source>
</evidence>
<dbReference type="GeneID" id="108623327"/>
<keyword evidence="1 7" id="KW-0728">SH3 domain</keyword>
<dbReference type="KEGG" id="ccal:108623327"/>
<dbReference type="SMART" id="SM00326">
    <property type="entry name" value="SH3"/>
    <property type="match status" value="1"/>
</dbReference>
<evidence type="ECO:0000259" key="11">
    <source>
        <dbReference type="PROSITE" id="PS51456"/>
    </source>
</evidence>
<dbReference type="InterPro" id="IPR001609">
    <property type="entry name" value="Myosin_head_motor_dom-like"/>
</dbReference>
<evidence type="ECO:0000256" key="4">
    <source>
        <dbReference type="ARBA" id="ARBA00023123"/>
    </source>
</evidence>
<evidence type="ECO:0000313" key="13">
    <source>
        <dbReference type="Proteomes" id="UP000694925"/>
    </source>
</evidence>
<evidence type="ECO:0000256" key="5">
    <source>
        <dbReference type="ARBA" id="ARBA00023175"/>
    </source>
</evidence>
<dbReference type="Gene3D" id="2.30.30.40">
    <property type="entry name" value="SH3 Domains"/>
    <property type="match status" value="1"/>
</dbReference>
<feature type="domain" description="SH3" evidence="10">
    <location>
        <begin position="545"/>
        <end position="602"/>
    </location>
</feature>
<dbReference type="PANTHER" id="PTHR13140">
    <property type="entry name" value="MYOSIN"/>
    <property type="match status" value="1"/>
</dbReference>
<dbReference type="InterPro" id="IPR010926">
    <property type="entry name" value="Myosin_TH1"/>
</dbReference>
<accession>A0AAJ7N4H8</accession>
<keyword evidence="6 8" id="KW-0009">Actin-binding</keyword>
<comment type="similarity">
    <text evidence="8">Belongs to the TRAFAC class myosin-kinesin ATPase superfamily. Myosin family.</text>
</comment>
<keyword evidence="3" id="KW-0067">ATP-binding</keyword>
<evidence type="ECO:0000313" key="15">
    <source>
        <dbReference type="RefSeq" id="XP_026667949.1"/>
    </source>
</evidence>
<dbReference type="InterPro" id="IPR036028">
    <property type="entry name" value="SH3-like_dom_sf"/>
</dbReference>
<dbReference type="RefSeq" id="XP_017877243.1">
    <property type="nucleotide sequence ID" value="XM_018021754.2"/>
</dbReference>
<dbReference type="Gene3D" id="1.20.5.4820">
    <property type="match status" value="1"/>
</dbReference>
<evidence type="ECO:0000256" key="6">
    <source>
        <dbReference type="ARBA" id="ARBA00023203"/>
    </source>
</evidence>
<dbReference type="GO" id="GO:0005524">
    <property type="term" value="F:ATP binding"/>
    <property type="evidence" value="ECO:0007669"/>
    <property type="project" value="UniProtKB-KW"/>
</dbReference>
<gene>
    <name evidence="14 15" type="primary">LOC108623327</name>
</gene>
<dbReference type="GO" id="GO:0006897">
    <property type="term" value="P:endocytosis"/>
    <property type="evidence" value="ECO:0007669"/>
    <property type="project" value="TreeGrafter"/>
</dbReference>
<feature type="region of interest" description="Disordered" evidence="9">
    <location>
        <begin position="513"/>
        <end position="533"/>
    </location>
</feature>
<dbReference type="GO" id="GO:0005886">
    <property type="term" value="C:plasma membrane"/>
    <property type="evidence" value="ECO:0007669"/>
    <property type="project" value="TreeGrafter"/>
</dbReference>
<feature type="domain" description="Myosin motor" evidence="11">
    <location>
        <begin position="1"/>
        <end position="163"/>
    </location>
</feature>
<feature type="region of interest" description="Actin-binding" evidence="8">
    <location>
        <begin position="41"/>
        <end position="63"/>
    </location>
</feature>
<dbReference type="GO" id="GO:0005737">
    <property type="term" value="C:cytoplasm"/>
    <property type="evidence" value="ECO:0007669"/>
    <property type="project" value="TreeGrafter"/>
</dbReference>
<dbReference type="Gene3D" id="1.20.58.530">
    <property type="match status" value="1"/>
</dbReference>
<dbReference type="Pfam" id="PF00018">
    <property type="entry name" value="SH3_1"/>
    <property type="match status" value="1"/>
</dbReference>
<dbReference type="PRINTS" id="PR00452">
    <property type="entry name" value="SH3DOMAIN"/>
</dbReference>
<reference evidence="14 15" key="1">
    <citation type="submission" date="2025-04" db="UniProtKB">
        <authorList>
            <consortium name="RefSeq"/>
        </authorList>
    </citation>
    <scope>IDENTIFICATION</scope>
    <source>
        <tissue evidence="14 15">Whole body</tissue>
    </source>
</reference>
<dbReference type="PROSITE" id="PS50002">
    <property type="entry name" value="SH3"/>
    <property type="match status" value="1"/>
</dbReference>
<keyword evidence="13" id="KW-1185">Reference proteome</keyword>
<dbReference type="PANTHER" id="PTHR13140:SF729">
    <property type="entry name" value="UNCONVENTIONAL MYOSIN-IE"/>
    <property type="match status" value="1"/>
</dbReference>
<evidence type="ECO:0000256" key="8">
    <source>
        <dbReference type="PROSITE-ProRule" id="PRU00782"/>
    </source>
</evidence>
<sequence>MQTSTNCLVQKLYSSEGLQASKTKTLRSRPTTAGNKIRNQASRLVSQLMKCTPHYIRCIKPNETKKPRDWDSARVKHQVEYLGLKENIKVRRAGFAYRRPFNKFIQRYEILINKNQRNDIDEKRVIQQTLSSLQIDQSQYQLGKTKLFIKAPETLFMLEEARDRKYNMYARVIQKAFKKYFARRRQEQEKQQAADLLFGHKERRRASFNRNFMGDYIGLEGKRQMLNLIGRKEKVFFAETVKKYDRRFKVSRRDLILTSKYLYLIGREQVKKGPEKGKKVEIIKRKLSFNQISNISLSTLQDDFVVIHAKDDYGSLLELTFKTEFLIALSKRYVEETGHVLNIKFGNHLEFKIKKEGWGSGGTRHVQFTQIDYGDKEILKSSGKILNVCIGPGLPSTTKLNVNRTSAGHRYGKVNASHSFRQTNPRSQFEVTEKPKLSVADSSNRAVRLSNQKKQVMQEPKKLENNNMPLMGMFTNPTARPRAGMLRFPPPPSEPPPPCTPVPLGFRMPAIDNNGNKSTQNDAKTKPVRPAPRAPVNIRQKPALPSLPKAKSLYDYSPQDVDELQLKEGDIIEILKEDKDGWWHGRLNGRTGLFPSNYIVKI</sequence>
<name>A0AAJ7N4H8_9HYME</name>
<evidence type="ECO:0000259" key="10">
    <source>
        <dbReference type="PROSITE" id="PS50002"/>
    </source>
</evidence>
<feature type="domain" description="TH1" evidence="12">
    <location>
        <begin position="201"/>
        <end position="392"/>
    </location>
</feature>
<keyword evidence="2" id="KW-0547">Nucleotide-binding</keyword>
<dbReference type="Proteomes" id="UP000694925">
    <property type="component" value="Unplaced"/>
</dbReference>
<dbReference type="GO" id="GO:0051015">
    <property type="term" value="F:actin filament binding"/>
    <property type="evidence" value="ECO:0007669"/>
    <property type="project" value="TreeGrafter"/>
</dbReference>
<evidence type="ECO:0000256" key="9">
    <source>
        <dbReference type="SAM" id="MobiDB-lite"/>
    </source>
</evidence>